<name>A0ABV5PZG9_9ACTN</name>
<comment type="caution">
    <text evidence="2">The sequence shown here is derived from an EMBL/GenBank/DDBJ whole genome shotgun (WGS) entry which is preliminary data.</text>
</comment>
<evidence type="ECO:0000313" key="2">
    <source>
        <dbReference type="EMBL" id="MFB9528449.1"/>
    </source>
</evidence>
<dbReference type="PROSITE" id="PS51186">
    <property type="entry name" value="GNAT"/>
    <property type="match status" value="1"/>
</dbReference>
<keyword evidence="2" id="KW-0012">Acyltransferase</keyword>
<feature type="domain" description="N-acetyltransferase" evidence="1">
    <location>
        <begin position="9"/>
        <end position="156"/>
    </location>
</feature>
<dbReference type="RefSeq" id="WP_346129770.1">
    <property type="nucleotide sequence ID" value="NZ_BAAAXC010000015.1"/>
</dbReference>
<evidence type="ECO:0000259" key="1">
    <source>
        <dbReference type="PROSITE" id="PS51186"/>
    </source>
</evidence>
<accession>A0ABV5PZG9</accession>
<dbReference type="PANTHER" id="PTHR41700">
    <property type="entry name" value="GCN5-RELATED N-ACETYLTRANSFERASE"/>
    <property type="match status" value="1"/>
</dbReference>
<dbReference type="CDD" id="cd04301">
    <property type="entry name" value="NAT_SF"/>
    <property type="match status" value="1"/>
</dbReference>
<reference evidence="2 3" key="1">
    <citation type="submission" date="2024-09" db="EMBL/GenBank/DDBJ databases">
        <authorList>
            <person name="Sun Q."/>
            <person name="Mori K."/>
        </authorList>
    </citation>
    <scope>NUCLEOTIDE SEQUENCE [LARGE SCALE GENOMIC DNA]</scope>
    <source>
        <strain evidence="2 3">JCM 3323</strain>
    </source>
</reference>
<organism evidence="2 3">
    <name type="scientific">Nonomuraea roseola</name>
    <dbReference type="NCBI Taxonomy" id="46179"/>
    <lineage>
        <taxon>Bacteria</taxon>
        <taxon>Bacillati</taxon>
        <taxon>Actinomycetota</taxon>
        <taxon>Actinomycetes</taxon>
        <taxon>Streptosporangiales</taxon>
        <taxon>Streptosporangiaceae</taxon>
        <taxon>Nonomuraea</taxon>
    </lineage>
</organism>
<proteinExistence type="predicted"/>
<dbReference type="SUPFAM" id="SSF55729">
    <property type="entry name" value="Acyl-CoA N-acyltransferases (Nat)"/>
    <property type="match status" value="1"/>
</dbReference>
<dbReference type="EMBL" id="JBHMCE010000005">
    <property type="protein sequence ID" value="MFB9528449.1"/>
    <property type="molecule type" value="Genomic_DNA"/>
</dbReference>
<dbReference type="GO" id="GO:0016746">
    <property type="term" value="F:acyltransferase activity"/>
    <property type="evidence" value="ECO:0007669"/>
    <property type="project" value="UniProtKB-KW"/>
</dbReference>
<keyword evidence="3" id="KW-1185">Reference proteome</keyword>
<dbReference type="PANTHER" id="PTHR41700:SF1">
    <property type="entry name" value="N-ACETYLTRANSFERASE DOMAIN-CONTAINING PROTEIN"/>
    <property type="match status" value="1"/>
</dbReference>
<dbReference type="InterPro" id="IPR000182">
    <property type="entry name" value="GNAT_dom"/>
</dbReference>
<dbReference type="EC" id="2.3.1.-" evidence="2"/>
<gene>
    <name evidence="2" type="ORF">ACFFRN_17685</name>
</gene>
<dbReference type="Proteomes" id="UP001589646">
    <property type="component" value="Unassembled WGS sequence"/>
</dbReference>
<evidence type="ECO:0000313" key="3">
    <source>
        <dbReference type="Proteomes" id="UP001589646"/>
    </source>
</evidence>
<dbReference type="Gene3D" id="3.40.630.30">
    <property type="match status" value="1"/>
</dbReference>
<dbReference type="Pfam" id="PF00583">
    <property type="entry name" value="Acetyltransf_1"/>
    <property type="match status" value="1"/>
</dbReference>
<dbReference type="InterPro" id="IPR016181">
    <property type="entry name" value="Acyl_CoA_acyltransferase"/>
</dbReference>
<protein>
    <submittedName>
        <fullName evidence="2">GNAT family N-acetyltransferase</fullName>
        <ecNumber evidence="2">2.3.1.-</ecNumber>
    </submittedName>
</protein>
<dbReference type="InterPro" id="IPR038764">
    <property type="entry name" value="GNAT_N_AcTrfase_prd"/>
</dbReference>
<sequence length="277" mass="29380">MADVLDVGPRVRELSCVAEQQAAAALFTRVWSGGGASHQPLEPSLIRALAHAGNYVAGAYVGGELVGATVAFFAGDGTLRSYITGVLPGHRGLHVGRAIKQHQRAWATARGITEIHWTFDPLIGRNAHFSLHRLGARAVDYLPDFYGAMRDGINRGDASDRFYVVWRLDSARAAAAAAGDPSPVPEAVLRAAVPVVGRAGDEPVLREAPVRDGSPLLVAVPEDVEALRASDLALATRWRLAVRDAIRMALADGYTVEGLSSEGSYVLTSSSPRDGRA</sequence>
<keyword evidence="2" id="KW-0808">Transferase</keyword>